<dbReference type="PANTHER" id="PTHR12428">
    <property type="entry name" value="OXA1"/>
    <property type="match status" value="1"/>
</dbReference>
<keyword evidence="2" id="KW-0813">Transport</keyword>
<reference evidence="13 14" key="1">
    <citation type="submission" date="2019-12" db="EMBL/GenBank/DDBJ databases">
        <authorList>
            <person name="Yang R."/>
        </authorList>
    </citation>
    <scope>NUCLEOTIDE SEQUENCE [LARGE SCALE GENOMIC DNA]</scope>
    <source>
        <strain evidence="13 14">DONG20-135</strain>
    </source>
</reference>
<comment type="similarity">
    <text evidence="9">Belongs to the OXA1/ALB3/YidC family.</text>
</comment>
<dbReference type="Proteomes" id="UP000434036">
    <property type="component" value="Unassembled WGS sequence"/>
</dbReference>
<feature type="transmembrane region" description="Helical" evidence="10">
    <location>
        <begin position="197"/>
        <end position="217"/>
    </location>
</feature>
<accession>A0A6N8U2Z9</accession>
<organism evidence="13 14">
    <name type="scientific">Copranaerobaculum intestinale</name>
    <dbReference type="NCBI Taxonomy" id="2692629"/>
    <lineage>
        <taxon>Bacteria</taxon>
        <taxon>Bacillati</taxon>
        <taxon>Bacillota</taxon>
        <taxon>Erysipelotrichia</taxon>
        <taxon>Erysipelotrichales</taxon>
        <taxon>Erysipelotrichaceae</taxon>
        <taxon>Copranaerobaculum</taxon>
    </lineage>
</organism>
<dbReference type="AlphaFoldDB" id="A0A6N8U2Z9"/>
<evidence type="ECO:0000256" key="3">
    <source>
        <dbReference type="ARBA" id="ARBA00022475"/>
    </source>
</evidence>
<evidence type="ECO:0000313" key="14">
    <source>
        <dbReference type="Proteomes" id="UP000434036"/>
    </source>
</evidence>
<dbReference type="GO" id="GO:0015031">
    <property type="term" value="P:protein transport"/>
    <property type="evidence" value="ECO:0007669"/>
    <property type="project" value="UniProtKB-KW"/>
</dbReference>
<dbReference type="RefSeq" id="WP_160624131.1">
    <property type="nucleotide sequence ID" value="NZ_WUUQ01000001.1"/>
</dbReference>
<comment type="caution">
    <text evidence="13">The sequence shown here is derived from an EMBL/GenBank/DDBJ whole genome shotgun (WGS) entry which is preliminary data.</text>
</comment>
<evidence type="ECO:0000256" key="11">
    <source>
        <dbReference type="SAM" id="SignalP"/>
    </source>
</evidence>
<dbReference type="InterPro" id="IPR047196">
    <property type="entry name" value="YidC_ALB_C"/>
</dbReference>
<dbReference type="CDD" id="cd20070">
    <property type="entry name" value="5TM_YidC_Alb3"/>
    <property type="match status" value="1"/>
</dbReference>
<dbReference type="GO" id="GO:0005886">
    <property type="term" value="C:plasma membrane"/>
    <property type="evidence" value="ECO:0007669"/>
    <property type="project" value="UniProtKB-SubCell"/>
</dbReference>
<evidence type="ECO:0000256" key="7">
    <source>
        <dbReference type="ARBA" id="ARBA00023136"/>
    </source>
</evidence>
<dbReference type="PROSITE" id="PS51257">
    <property type="entry name" value="PROKAR_LIPOPROTEIN"/>
    <property type="match status" value="1"/>
</dbReference>
<feature type="transmembrane region" description="Helical" evidence="10">
    <location>
        <begin position="251"/>
        <end position="267"/>
    </location>
</feature>
<evidence type="ECO:0000256" key="9">
    <source>
        <dbReference type="RuleBase" id="RU003945"/>
    </source>
</evidence>
<gene>
    <name evidence="13" type="primary">yidC</name>
    <name evidence="13" type="ORF">GSF08_01640</name>
</gene>
<dbReference type="PANTHER" id="PTHR12428:SF65">
    <property type="entry name" value="CYTOCHROME C OXIDASE ASSEMBLY PROTEIN COX18, MITOCHONDRIAL"/>
    <property type="match status" value="1"/>
</dbReference>
<reference evidence="13 14" key="2">
    <citation type="submission" date="2020-01" db="EMBL/GenBank/DDBJ databases">
        <title>Clostridiaceae sp. nov. isolated from the gut of human by culturomics.</title>
        <authorList>
            <person name="Chang Y."/>
        </authorList>
    </citation>
    <scope>NUCLEOTIDE SEQUENCE [LARGE SCALE GENOMIC DNA]</scope>
    <source>
        <strain evidence="13 14">DONG20-135</strain>
    </source>
</reference>
<dbReference type="EMBL" id="WUUQ01000001">
    <property type="protein sequence ID" value="MXQ72646.1"/>
    <property type="molecule type" value="Genomic_DNA"/>
</dbReference>
<feature type="transmembrane region" description="Helical" evidence="10">
    <location>
        <begin position="77"/>
        <end position="97"/>
    </location>
</feature>
<feature type="signal peptide" evidence="11">
    <location>
        <begin position="1"/>
        <end position="26"/>
    </location>
</feature>
<keyword evidence="11" id="KW-0732">Signal</keyword>
<keyword evidence="8" id="KW-0143">Chaperone</keyword>
<protein>
    <submittedName>
        <fullName evidence="13">Membrane protein insertase YidC</fullName>
    </submittedName>
</protein>
<evidence type="ECO:0000256" key="5">
    <source>
        <dbReference type="ARBA" id="ARBA00022927"/>
    </source>
</evidence>
<evidence type="ECO:0000256" key="4">
    <source>
        <dbReference type="ARBA" id="ARBA00022692"/>
    </source>
</evidence>
<dbReference type="GO" id="GO:0051205">
    <property type="term" value="P:protein insertion into membrane"/>
    <property type="evidence" value="ECO:0007669"/>
    <property type="project" value="TreeGrafter"/>
</dbReference>
<keyword evidence="14" id="KW-1185">Reference proteome</keyword>
<comment type="subcellular location">
    <subcellularLocation>
        <location evidence="1">Cell membrane</location>
        <topology evidence="1">Multi-pass membrane protein</topology>
    </subcellularLocation>
    <subcellularLocation>
        <location evidence="9">Membrane</location>
        <topology evidence="9">Multi-pass membrane protein</topology>
    </subcellularLocation>
</comment>
<keyword evidence="5" id="KW-0653">Protein transport</keyword>
<evidence type="ECO:0000256" key="8">
    <source>
        <dbReference type="ARBA" id="ARBA00023186"/>
    </source>
</evidence>
<keyword evidence="3" id="KW-1003">Cell membrane</keyword>
<dbReference type="InterPro" id="IPR001708">
    <property type="entry name" value="YidC/ALB3/OXA1/COX18"/>
</dbReference>
<feature type="transmembrane region" description="Helical" evidence="10">
    <location>
        <begin position="148"/>
        <end position="168"/>
    </location>
</feature>
<evidence type="ECO:0000256" key="2">
    <source>
        <dbReference type="ARBA" id="ARBA00022448"/>
    </source>
</evidence>
<dbReference type="NCBIfam" id="TIGR03592">
    <property type="entry name" value="yidC_oxa1_cterm"/>
    <property type="match status" value="1"/>
</dbReference>
<evidence type="ECO:0000256" key="10">
    <source>
        <dbReference type="SAM" id="Phobius"/>
    </source>
</evidence>
<keyword evidence="4 9" id="KW-0812">Transmembrane</keyword>
<evidence type="ECO:0000256" key="6">
    <source>
        <dbReference type="ARBA" id="ARBA00022989"/>
    </source>
</evidence>
<feature type="chain" id="PRO_5038709568" evidence="11">
    <location>
        <begin position="27"/>
        <end position="298"/>
    </location>
</feature>
<keyword evidence="6 10" id="KW-1133">Transmembrane helix</keyword>
<dbReference type="Pfam" id="PF02096">
    <property type="entry name" value="60KD_IMP"/>
    <property type="match status" value="1"/>
</dbReference>
<evidence type="ECO:0000256" key="1">
    <source>
        <dbReference type="ARBA" id="ARBA00004651"/>
    </source>
</evidence>
<sequence length="298" mass="34274">MKRFFKDKKKLLFLSVFMLITLAACSQPRGANGDILKDQIIYLNTPFWDTVTNGSWFDIIVWPISQMINFVGKYTDAGIAIIVVTLFIQLITSAFSIKSQVASQKMQMLQPELNRIQAKYAGKTDDRSRMMQAQEMQAIYSKNKINPFGSILVMFIQFPIILGMYQAVMRAYTVISGDFMGIHLDTTVISGIRDSQWAYLLIFLLMIIAQFLSMKFPQWMQKHHKKKANVKEKKYAQPEQKGSGMMQSMNMMMYMSLAMISVFALSWPLGMSFYWLISSIARVLQTLIIDKFFIKGNV</sequence>
<feature type="domain" description="Membrane insertase YidC/Oxa/ALB C-terminal" evidence="12">
    <location>
        <begin position="78"/>
        <end position="290"/>
    </location>
</feature>
<evidence type="ECO:0000259" key="12">
    <source>
        <dbReference type="Pfam" id="PF02096"/>
    </source>
</evidence>
<dbReference type="GO" id="GO:0032977">
    <property type="term" value="F:membrane insertase activity"/>
    <property type="evidence" value="ECO:0007669"/>
    <property type="project" value="InterPro"/>
</dbReference>
<name>A0A6N8U2Z9_9FIRM</name>
<keyword evidence="7 10" id="KW-0472">Membrane</keyword>
<dbReference type="InterPro" id="IPR028055">
    <property type="entry name" value="YidC/Oxa/ALB_C"/>
</dbReference>
<proteinExistence type="inferred from homology"/>
<evidence type="ECO:0000313" key="13">
    <source>
        <dbReference type="EMBL" id="MXQ72646.1"/>
    </source>
</evidence>